<dbReference type="Pfam" id="PF14258">
    <property type="entry name" value="DUF4350"/>
    <property type="match status" value="1"/>
</dbReference>
<evidence type="ECO:0000313" key="4">
    <source>
        <dbReference type="Proteomes" id="UP000636579"/>
    </source>
</evidence>
<keyword evidence="4" id="KW-1185">Reference proteome</keyword>
<name>A0ABR9J5I5_9MICC</name>
<dbReference type="Proteomes" id="UP000636579">
    <property type="component" value="Unassembled WGS sequence"/>
</dbReference>
<feature type="domain" description="DUF4350" evidence="2">
    <location>
        <begin position="49"/>
        <end position="228"/>
    </location>
</feature>
<proteinExistence type="predicted"/>
<evidence type="ECO:0000256" key="1">
    <source>
        <dbReference type="SAM" id="MobiDB-lite"/>
    </source>
</evidence>
<gene>
    <name evidence="3" type="ORF">H4W26_001008</name>
</gene>
<dbReference type="EMBL" id="JADBEE010000001">
    <property type="protein sequence ID" value="MBE1514253.1"/>
    <property type="molecule type" value="Genomic_DNA"/>
</dbReference>
<comment type="caution">
    <text evidence="3">The sequence shown here is derived from an EMBL/GenBank/DDBJ whole genome shotgun (WGS) entry which is preliminary data.</text>
</comment>
<feature type="region of interest" description="Disordered" evidence="1">
    <location>
        <begin position="400"/>
        <end position="445"/>
    </location>
</feature>
<feature type="compositionally biased region" description="Polar residues" evidence="1">
    <location>
        <begin position="433"/>
        <end position="445"/>
    </location>
</feature>
<organism evidence="3 4">
    <name type="scientific">Nesterenkonia halotolerans</name>
    <dbReference type="NCBI Taxonomy" id="225325"/>
    <lineage>
        <taxon>Bacteria</taxon>
        <taxon>Bacillati</taxon>
        <taxon>Actinomycetota</taxon>
        <taxon>Actinomycetes</taxon>
        <taxon>Micrococcales</taxon>
        <taxon>Micrococcaceae</taxon>
        <taxon>Nesterenkonia</taxon>
    </lineage>
</organism>
<protein>
    <recommendedName>
        <fullName evidence="2">DUF4350 domain-containing protein</fullName>
    </recommendedName>
</protein>
<dbReference type="RefSeq" id="WP_192591026.1">
    <property type="nucleotide sequence ID" value="NZ_JADBEE010000001.1"/>
</dbReference>
<evidence type="ECO:0000259" key="2">
    <source>
        <dbReference type="Pfam" id="PF14258"/>
    </source>
</evidence>
<accession>A0ABR9J5I5</accession>
<reference evidence="3 4" key="1">
    <citation type="submission" date="2020-10" db="EMBL/GenBank/DDBJ databases">
        <title>Sequencing the genomes of 1000 actinobacteria strains.</title>
        <authorList>
            <person name="Klenk H.-P."/>
        </authorList>
    </citation>
    <scope>NUCLEOTIDE SEQUENCE [LARGE SCALE GENOMIC DNA]</scope>
    <source>
        <strain evidence="3 4">DSM 15474</strain>
    </source>
</reference>
<evidence type="ECO:0000313" key="3">
    <source>
        <dbReference type="EMBL" id="MBE1514253.1"/>
    </source>
</evidence>
<sequence>MTTATLGSAVRSGFQRWQFWLLLLVLGLLSVMLVQAMAEEDMDRYGLENTSLDGYAALAQVLADQGVTLHPAASAQTAEELMQEHPEAALVVLSRGDVPDEEFLAQLREGSDRPVVLLDESAQLVSALFLEGEVSYAGAHAGGGPAEEATLDAGEQCPLPGAVDARDLRAPGALFYSEDPGCFTGFEDGAGPAQALVETPAGLLFGAPEAFSNHDITEAGNAALALALFGEREDLIWYTPMGLDAMGAEGWASPVDLLPGWVIPLAWWLLLCALVLMLVVGRRPGPVVGEPLPVRVPGAETAEGRGRMYQSANAVEASAQTLRSAHLIRLARLLRLGSAPDESSVLEAAARQVRRDPAEVAGLFAQRPRNNAELVGYAQALASLEQDAERAVLTVHTRARNVPAQPDHPPGPASDSPADLRSDVQQNPPPNTQPDSQQGKNRSND</sequence>
<dbReference type="InterPro" id="IPR025646">
    <property type="entry name" value="DUF4350"/>
</dbReference>